<dbReference type="PANTHER" id="PTHR30055:SF240">
    <property type="entry name" value="HTH-TYPE TRANSCRIPTIONAL REGULATOR ACRR"/>
    <property type="match status" value="1"/>
</dbReference>
<proteinExistence type="predicted"/>
<evidence type="ECO:0000313" key="7">
    <source>
        <dbReference type="Proteomes" id="UP000627838"/>
    </source>
</evidence>
<dbReference type="RefSeq" id="WP_192757965.1">
    <property type="nucleotide sequence ID" value="NZ_JADBDZ010000001.1"/>
</dbReference>
<keyword evidence="1" id="KW-0805">Transcription regulation</keyword>
<dbReference type="Gene3D" id="1.10.357.10">
    <property type="entry name" value="Tetracycline Repressor, domain 2"/>
    <property type="match status" value="1"/>
</dbReference>
<dbReference type="SUPFAM" id="SSF48498">
    <property type="entry name" value="Tetracyclin repressor-like, C-terminal domain"/>
    <property type="match status" value="1"/>
</dbReference>
<protein>
    <submittedName>
        <fullName evidence="6">AcrR family transcriptional regulator</fullName>
    </submittedName>
</protein>
<comment type="caution">
    <text evidence="6">The sequence shown here is derived from an EMBL/GenBank/DDBJ whole genome shotgun (WGS) entry which is preliminary data.</text>
</comment>
<keyword evidence="3" id="KW-0804">Transcription</keyword>
<evidence type="ECO:0000259" key="5">
    <source>
        <dbReference type="PROSITE" id="PS50977"/>
    </source>
</evidence>
<evidence type="ECO:0000256" key="2">
    <source>
        <dbReference type="ARBA" id="ARBA00023125"/>
    </source>
</evidence>
<dbReference type="InterPro" id="IPR009057">
    <property type="entry name" value="Homeodomain-like_sf"/>
</dbReference>
<dbReference type="Gene3D" id="1.10.10.60">
    <property type="entry name" value="Homeodomain-like"/>
    <property type="match status" value="1"/>
</dbReference>
<feature type="DNA-binding region" description="H-T-H motif" evidence="4">
    <location>
        <begin position="41"/>
        <end position="60"/>
    </location>
</feature>
<dbReference type="Proteomes" id="UP000627838">
    <property type="component" value="Unassembled WGS sequence"/>
</dbReference>
<name>A0ABR9JKG2_9ACTN</name>
<evidence type="ECO:0000256" key="4">
    <source>
        <dbReference type="PROSITE-ProRule" id="PRU00335"/>
    </source>
</evidence>
<sequence>MGTKTGSTGRKRRSFIERARRAQIVEAAALVVAEAGYANTSLSRIAEKADISKSVISYHFSGKDELLRSMVTEFFERGWARMEERISAEPTAAGQVRAWIGAQLDYFDAHRTEFLAMSEIVANHRGDDGAPAYAGEMAEEVDGLAEILARGQRDGEFRAFDPRGVANIILRCADGVLGSWATGDGVDLPAQSAALLDFIDHAIRSGP</sequence>
<dbReference type="PRINTS" id="PR00455">
    <property type="entry name" value="HTHTETR"/>
</dbReference>
<dbReference type="SUPFAM" id="SSF46689">
    <property type="entry name" value="Homeodomain-like"/>
    <property type="match status" value="1"/>
</dbReference>
<evidence type="ECO:0000256" key="3">
    <source>
        <dbReference type="ARBA" id="ARBA00023163"/>
    </source>
</evidence>
<accession>A0ABR9JKG2</accession>
<reference evidence="6 7" key="1">
    <citation type="submission" date="2020-10" db="EMBL/GenBank/DDBJ databases">
        <title>Sequencing the genomes of 1000 actinobacteria strains.</title>
        <authorList>
            <person name="Klenk H.-P."/>
        </authorList>
    </citation>
    <scope>NUCLEOTIDE SEQUENCE [LARGE SCALE GENOMIC DNA]</scope>
    <source>
        <strain evidence="6 7">DSM 46744</strain>
    </source>
</reference>
<dbReference type="InterPro" id="IPR036271">
    <property type="entry name" value="Tet_transcr_reg_TetR-rel_C_sf"/>
</dbReference>
<dbReference type="PROSITE" id="PS50977">
    <property type="entry name" value="HTH_TETR_2"/>
    <property type="match status" value="1"/>
</dbReference>
<organism evidence="6 7">
    <name type="scientific">Actinomadura algeriensis</name>
    <dbReference type="NCBI Taxonomy" id="1679523"/>
    <lineage>
        <taxon>Bacteria</taxon>
        <taxon>Bacillati</taxon>
        <taxon>Actinomycetota</taxon>
        <taxon>Actinomycetes</taxon>
        <taxon>Streptosporangiales</taxon>
        <taxon>Thermomonosporaceae</taxon>
        <taxon>Actinomadura</taxon>
    </lineage>
</organism>
<dbReference type="InterPro" id="IPR001647">
    <property type="entry name" value="HTH_TetR"/>
</dbReference>
<evidence type="ECO:0000313" key="6">
    <source>
        <dbReference type="EMBL" id="MBE1531035.1"/>
    </source>
</evidence>
<evidence type="ECO:0000256" key="1">
    <source>
        <dbReference type="ARBA" id="ARBA00023015"/>
    </source>
</evidence>
<dbReference type="Pfam" id="PF00440">
    <property type="entry name" value="TetR_N"/>
    <property type="match status" value="1"/>
</dbReference>
<dbReference type="PANTHER" id="PTHR30055">
    <property type="entry name" value="HTH-TYPE TRANSCRIPTIONAL REGULATOR RUTR"/>
    <property type="match status" value="1"/>
</dbReference>
<dbReference type="InterPro" id="IPR050109">
    <property type="entry name" value="HTH-type_TetR-like_transc_reg"/>
</dbReference>
<feature type="domain" description="HTH tetR-type" evidence="5">
    <location>
        <begin position="18"/>
        <end position="78"/>
    </location>
</feature>
<dbReference type="EMBL" id="JADBDZ010000001">
    <property type="protein sequence ID" value="MBE1531035.1"/>
    <property type="molecule type" value="Genomic_DNA"/>
</dbReference>
<gene>
    <name evidence="6" type="ORF">H4W34_000868</name>
</gene>
<keyword evidence="7" id="KW-1185">Reference proteome</keyword>
<keyword evidence="2 4" id="KW-0238">DNA-binding</keyword>